<evidence type="ECO:0000256" key="10">
    <source>
        <dbReference type="SAM" id="Phobius"/>
    </source>
</evidence>
<dbReference type="Proteomes" id="UP001610432">
    <property type="component" value="Unassembled WGS sequence"/>
</dbReference>
<proteinExistence type="inferred from homology"/>
<feature type="transmembrane region" description="Helical" evidence="10">
    <location>
        <begin position="588"/>
        <end position="609"/>
    </location>
</feature>
<evidence type="ECO:0000256" key="4">
    <source>
        <dbReference type="ARBA" id="ARBA00022554"/>
    </source>
</evidence>
<dbReference type="InterPro" id="IPR036259">
    <property type="entry name" value="MFS_trans_sf"/>
</dbReference>
<reference evidence="11 12" key="1">
    <citation type="submission" date="2024-07" db="EMBL/GenBank/DDBJ databases">
        <title>Section-level genome sequencing and comparative genomics of Aspergillus sections Usti and Cavernicolus.</title>
        <authorList>
            <consortium name="Lawrence Berkeley National Laboratory"/>
            <person name="Nybo J.L."/>
            <person name="Vesth T.C."/>
            <person name="Theobald S."/>
            <person name="Frisvad J.C."/>
            <person name="Larsen T.O."/>
            <person name="Kjaerboelling I."/>
            <person name="Rothschild-Mancinelli K."/>
            <person name="Lyhne E.K."/>
            <person name="Kogle M.E."/>
            <person name="Barry K."/>
            <person name="Clum A."/>
            <person name="Na H."/>
            <person name="Ledsgaard L."/>
            <person name="Lin J."/>
            <person name="Lipzen A."/>
            <person name="Kuo A."/>
            <person name="Riley R."/>
            <person name="Mondo S."/>
            <person name="Labutti K."/>
            <person name="Haridas S."/>
            <person name="Pangalinan J."/>
            <person name="Salamov A.A."/>
            <person name="Simmons B.A."/>
            <person name="Magnuson J.K."/>
            <person name="Chen J."/>
            <person name="Drula E."/>
            <person name="Henrissat B."/>
            <person name="Wiebenga A."/>
            <person name="Lubbers R.J."/>
            <person name="Gomes A.C."/>
            <person name="Macurrencykelacurrency M.R."/>
            <person name="Stajich J."/>
            <person name="Grigoriev I.V."/>
            <person name="Mortensen U.H."/>
            <person name="De Vries R.P."/>
            <person name="Baker S.E."/>
            <person name="Andersen M.R."/>
        </authorList>
    </citation>
    <scope>NUCLEOTIDE SEQUENCE [LARGE SCALE GENOMIC DNA]</scope>
    <source>
        <strain evidence="11 12">CBS 449.75</strain>
    </source>
</reference>
<feature type="transmembrane region" description="Helical" evidence="10">
    <location>
        <begin position="76"/>
        <end position="98"/>
    </location>
</feature>
<evidence type="ECO:0000313" key="12">
    <source>
        <dbReference type="Proteomes" id="UP001610432"/>
    </source>
</evidence>
<organism evidence="11 12">
    <name type="scientific">Aspergillus lucknowensis</name>
    <dbReference type="NCBI Taxonomy" id="176173"/>
    <lineage>
        <taxon>Eukaryota</taxon>
        <taxon>Fungi</taxon>
        <taxon>Dikarya</taxon>
        <taxon>Ascomycota</taxon>
        <taxon>Pezizomycotina</taxon>
        <taxon>Eurotiomycetes</taxon>
        <taxon>Eurotiomycetidae</taxon>
        <taxon>Eurotiales</taxon>
        <taxon>Aspergillaceae</taxon>
        <taxon>Aspergillus</taxon>
        <taxon>Aspergillus subgen. Nidulantes</taxon>
    </lineage>
</organism>
<feature type="transmembrane region" description="Helical" evidence="10">
    <location>
        <begin position="118"/>
        <end position="135"/>
    </location>
</feature>
<feature type="compositionally biased region" description="Basic and acidic residues" evidence="9">
    <location>
        <begin position="7"/>
        <end position="16"/>
    </location>
</feature>
<evidence type="ECO:0000256" key="7">
    <source>
        <dbReference type="ARBA" id="ARBA00023136"/>
    </source>
</evidence>
<keyword evidence="5 10" id="KW-0812">Transmembrane</keyword>
<evidence type="ECO:0000256" key="2">
    <source>
        <dbReference type="ARBA" id="ARBA00008335"/>
    </source>
</evidence>
<dbReference type="SUPFAM" id="SSF103473">
    <property type="entry name" value="MFS general substrate transporter"/>
    <property type="match status" value="1"/>
</dbReference>
<protein>
    <recommendedName>
        <fullName evidence="8">Probable transporter MCH1</fullName>
    </recommendedName>
</protein>
<sequence length="620" mass="68241">MTAQPVIDKRDFDTNRRPSTSIGSDIQEDHAPLYSRPDSRPSTSSRYSNNDGLLNNVVEELVERDRRKIAREVVRTFSFVWGVITCLGAGSITAFSLYGPLLLTRLHYSQLRVNEVSIAAGISMYLPVSLAGYLCDRYSPSPLTLFAGIAFGVGYLLAAFAYKSGPPPDAGGDGWPFWVMVVAFIAIGVATCTMYLAAVTTCAKNFGRGKHKGIILAVPIAAFGLSGMWQSQVGTYILCERLEDGSCGDVDVYRYFVFLAVVLLVIGVIGTFALRIVDDEEEKYIDEAVEELERSGLLTESEFFRPRSEVNTAYGTFAQRDGDIGDDDDHSVTLSEEQQEAARREKEREEEERRKKNWLLNYETRKFLGDHTMWWLALGFFLVTGPGEAYLSNLGTIVQTLNSDSTALVDAHPAGLPSTHVAIIALTSTVARLMTGSLSDLFAPRTDYHFLTDQETAARSYPESSPNTRRPTLSRLAFLIPSALLLSLGFLLLASPFPTHHPELSHLTTALVGLGYGSAFSLVPIIISVVWGVENFGTNWGIVAMFPAVGAAMWGLIYSRGYQDATDDRNGSPGPPGDDRQCHGWRCFGFWAIGCTLSVWVAIAAWLAAWRSWRRRGVVV</sequence>
<comment type="subcellular location">
    <subcellularLocation>
        <location evidence="1">Vacuole membrane</location>
        <topology evidence="1">Multi-pass membrane protein</topology>
    </subcellularLocation>
</comment>
<feature type="transmembrane region" description="Helical" evidence="10">
    <location>
        <begin position="540"/>
        <end position="558"/>
    </location>
</feature>
<feature type="transmembrane region" description="Helical" evidence="10">
    <location>
        <begin position="252"/>
        <end position="274"/>
    </location>
</feature>
<evidence type="ECO:0000313" key="11">
    <source>
        <dbReference type="EMBL" id="KAL2865151.1"/>
    </source>
</evidence>
<feature type="transmembrane region" description="Helical" evidence="10">
    <location>
        <begin position="514"/>
        <end position="533"/>
    </location>
</feature>
<keyword evidence="12" id="KW-1185">Reference proteome</keyword>
<evidence type="ECO:0000256" key="9">
    <source>
        <dbReference type="SAM" id="MobiDB-lite"/>
    </source>
</evidence>
<comment type="similarity">
    <text evidence="2">Belongs to the major facilitator superfamily.</text>
</comment>
<evidence type="ECO:0000256" key="3">
    <source>
        <dbReference type="ARBA" id="ARBA00022448"/>
    </source>
</evidence>
<feature type="transmembrane region" description="Helical" evidence="10">
    <location>
        <begin position="476"/>
        <end position="494"/>
    </location>
</feature>
<evidence type="ECO:0000256" key="8">
    <source>
        <dbReference type="ARBA" id="ARBA00039330"/>
    </source>
</evidence>
<evidence type="ECO:0000256" key="1">
    <source>
        <dbReference type="ARBA" id="ARBA00004128"/>
    </source>
</evidence>
<dbReference type="CDD" id="cd17354">
    <property type="entry name" value="MFS_Mch1p_like"/>
    <property type="match status" value="1"/>
</dbReference>
<dbReference type="PANTHER" id="PTHR21576">
    <property type="entry name" value="UNCHARACTERIZED NODULIN-LIKE PROTEIN"/>
    <property type="match status" value="1"/>
</dbReference>
<keyword evidence="3" id="KW-0813">Transport</keyword>
<feature type="compositionally biased region" description="Low complexity" evidence="9">
    <location>
        <begin position="34"/>
        <end position="48"/>
    </location>
</feature>
<feature type="compositionally biased region" description="Basic and acidic residues" evidence="9">
    <location>
        <begin position="340"/>
        <end position="350"/>
    </location>
</feature>
<evidence type="ECO:0000256" key="5">
    <source>
        <dbReference type="ARBA" id="ARBA00022692"/>
    </source>
</evidence>
<dbReference type="InterPro" id="IPR011701">
    <property type="entry name" value="MFS"/>
</dbReference>
<feature type="transmembrane region" description="Helical" evidence="10">
    <location>
        <begin position="213"/>
        <end position="232"/>
    </location>
</feature>
<dbReference type="Pfam" id="PF07690">
    <property type="entry name" value="MFS_1"/>
    <property type="match status" value="1"/>
</dbReference>
<feature type="transmembrane region" description="Helical" evidence="10">
    <location>
        <begin position="177"/>
        <end position="201"/>
    </location>
</feature>
<keyword evidence="6 10" id="KW-1133">Transmembrane helix</keyword>
<dbReference type="RefSeq" id="XP_070884130.1">
    <property type="nucleotide sequence ID" value="XM_071029673.1"/>
</dbReference>
<feature type="region of interest" description="Disordered" evidence="9">
    <location>
        <begin position="319"/>
        <end position="350"/>
    </location>
</feature>
<keyword evidence="7 10" id="KW-0472">Membrane</keyword>
<dbReference type="GeneID" id="98144745"/>
<dbReference type="EMBL" id="JBFXLQ010000034">
    <property type="protein sequence ID" value="KAL2865151.1"/>
    <property type="molecule type" value="Genomic_DNA"/>
</dbReference>
<keyword evidence="4" id="KW-0926">Vacuole</keyword>
<feature type="region of interest" description="Disordered" evidence="9">
    <location>
        <begin position="1"/>
        <end position="51"/>
    </location>
</feature>
<dbReference type="PANTHER" id="PTHR21576:SF45">
    <property type="entry name" value="TRANSPORTER MCH1-RELATED"/>
    <property type="match status" value="1"/>
</dbReference>
<accession>A0ABR4LL08</accession>
<dbReference type="Gene3D" id="1.20.1250.20">
    <property type="entry name" value="MFS general substrate transporter like domains"/>
    <property type="match status" value="2"/>
</dbReference>
<gene>
    <name evidence="11" type="ORF">BJX67DRAFT_359386</name>
</gene>
<evidence type="ECO:0000256" key="6">
    <source>
        <dbReference type="ARBA" id="ARBA00022989"/>
    </source>
</evidence>
<comment type="caution">
    <text evidence="11">The sequence shown here is derived from an EMBL/GenBank/DDBJ whole genome shotgun (WGS) entry which is preliminary data.</text>
</comment>
<name>A0ABR4LL08_9EURO</name>
<feature type="transmembrane region" description="Helical" evidence="10">
    <location>
        <begin position="142"/>
        <end position="162"/>
    </location>
</feature>